<organism evidence="1 2">
    <name type="scientific">Penicillium salamii</name>
    <dbReference type="NCBI Taxonomy" id="1612424"/>
    <lineage>
        <taxon>Eukaryota</taxon>
        <taxon>Fungi</taxon>
        <taxon>Dikarya</taxon>
        <taxon>Ascomycota</taxon>
        <taxon>Pezizomycotina</taxon>
        <taxon>Eurotiomycetes</taxon>
        <taxon>Eurotiomycetidae</taxon>
        <taxon>Eurotiales</taxon>
        <taxon>Aspergillaceae</taxon>
        <taxon>Penicillium</taxon>
    </lineage>
</organism>
<name>A0A9W4K083_9EURO</name>
<protein>
    <submittedName>
        <fullName evidence="1">Uncharacterized protein</fullName>
    </submittedName>
</protein>
<dbReference type="AlphaFoldDB" id="A0A9W4K083"/>
<evidence type="ECO:0000313" key="2">
    <source>
        <dbReference type="Proteomes" id="UP001152592"/>
    </source>
</evidence>
<dbReference type="Proteomes" id="UP001152592">
    <property type="component" value="Unassembled WGS sequence"/>
</dbReference>
<gene>
    <name evidence="1" type="ORF">PSALAMII_LOCUS10787</name>
</gene>
<dbReference type="OrthoDB" id="10069349at2759"/>
<sequence length="462" mass="51409">MCHHTYHHYPSCGHISNWSMTSCQEYTNKLRLAGLDRSALCEAISTSHNLLQSTQPSMCIKCESEWASSIAEGSTQKLYQAIEGMNHPGCIFEIEARMVSTFDCNSEIDTYDKDATTSHSDNGELFLYAISGSGKDSGFSSAGGDSTTTGSKKRAAGIFDVLDCTSDSDDESDDGVSVCSDHSEQYYSFYDDSSSIDDEDSCRSPCDRAGCCADACAAIPYLPPLDWDSLNLETFGLHDSNILAEIAIPLEEPKEITVPVTNDQYPQAELPAKISNREDDLPEINLSSIQERIEASVRRRIEEQNEKKTQVKNLSQLLDAALLEKDKNDRREREAAQGIEEDPHLWDTESINNLFTRTAGPLKIYEDASDVSPRTTVKVRGDSPRSGPQPTMHIYRGTMFAATEELAYQQGLRDIRPYLNHEGQWEGQIRAFSADDATEMGLFDAVHLRGCCDVRPLEWHAY</sequence>
<dbReference type="EMBL" id="CAJVPD010000304">
    <property type="protein sequence ID" value="CAG8429432.1"/>
    <property type="molecule type" value="Genomic_DNA"/>
</dbReference>
<comment type="caution">
    <text evidence="1">The sequence shown here is derived from an EMBL/GenBank/DDBJ whole genome shotgun (WGS) entry which is preliminary data.</text>
</comment>
<proteinExistence type="predicted"/>
<evidence type="ECO:0000313" key="1">
    <source>
        <dbReference type="EMBL" id="CAG8429432.1"/>
    </source>
</evidence>
<reference evidence="1" key="1">
    <citation type="submission" date="2021-07" db="EMBL/GenBank/DDBJ databases">
        <authorList>
            <person name="Branca A.L. A."/>
        </authorList>
    </citation>
    <scope>NUCLEOTIDE SEQUENCE</scope>
</reference>
<accession>A0A9W4K083</accession>